<evidence type="ECO:0000256" key="1">
    <source>
        <dbReference type="SAM" id="Phobius"/>
    </source>
</evidence>
<gene>
    <name evidence="2" type="ORF">CUR178_05892</name>
</gene>
<keyword evidence="1" id="KW-0472">Membrane</keyword>
<feature type="transmembrane region" description="Helical" evidence="1">
    <location>
        <begin position="201"/>
        <end position="219"/>
    </location>
</feature>
<dbReference type="RefSeq" id="XP_067693570.1">
    <property type="nucleotide sequence ID" value="XM_067837571.1"/>
</dbReference>
<dbReference type="EMBL" id="JAFHKP010000020">
    <property type="protein sequence ID" value="KAG5480757.1"/>
    <property type="molecule type" value="Genomic_DNA"/>
</dbReference>
<proteinExistence type="predicted"/>
<evidence type="ECO:0000313" key="2">
    <source>
        <dbReference type="EMBL" id="KAG5480757.1"/>
    </source>
</evidence>
<keyword evidence="1" id="KW-1133">Transmembrane helix</keyword>
<dbReference type="OrthoDB" id="270485at2759"/>
<comment type="caution">
    <text evidence="2">The sequence shown here is derived from an EMBL/GenBank/DDBJ whole genome shotgun (WGS) entry which is preliminary data.</text>
</comment>
<dbReference type="KEGG" id="lenr:94173081"/>
<evidence type="ECO:0000313" key="3">
    <source>
        <dbReference type="Proteomes" id="UP000674179"/>
    </source>
</evidence>
<dbReference type="GeneID" id="94173081"/>
<name>A0A836KPJ6_LEIEN</name>
<dbReference type="Proteomes" id="UP000674179">
    <property type="component" value="Chromosome 20"/>
</dbReference>
<accession>A0A836KPJ6</accession>
<sequence>MQYLDIEQQLRLREAEKTQRQAADASPSLSYLHAEYYAAASDAVILFGGICATTGTLFLASALLMKTGLANMVRMSFQRSGVSLIPQWTSPPLFSACMAAWMGILGVQTVCRVLREVAQQHYHALKETNVSALADVFLLHRIHVRKVNPRPLWGLSTEITAQYPSLMQWIMTPTALLFAAQYAGIVCMWCYMLFSGYPLEAGLIAALLAFFPAFYEALLLKGDEPDRWPGWVTLVNFMLSLMCLWCFGVPLVRREYRAVMREVHGHMAQAVFKDRPEMPKMCARGGARGSSVLRKSKRN</sequence>
<keyword evidence="3" id="KW-1185">Reference proteome</keyword>
<feature type="transmembrane region" description="Helical" evidence="1">
    <location>
        <begin position="36"/>
        <end position="64"/>
    </location>
</feature>
<feature type="transmembrane region" description="Helical" evidence="1">
    <location>
        <begin position="231"/>
        <end position="252"/>
    </location>
</feature>
<dbReference type="AlphaFoldDB" id="A0A836KPJ6"/>
<keyword evidence="1" id="KW-0812">Transmembrane</keyword>
<feature type="transmembrane region" description="Helical" evidence="1">
    <location>
        <begin position="85"/>
        <end position="104"/>
    </location>
</feature>
<protein>
    <submittedName>
        <fullName evidence="2">Uncharacterized protein</fullName>
    </submittedName>
</protein>
<organism evidence="2 3">
    <name type="scientific">Leishmania enriettii</name>
    <dbReference type="NCBI Taxonomy" id="5663"/>
    <lineage>
        <taxon>Eukaryota</taxon>
        <taxon>Discoba</taxon>
        <taxon>Euglenozoa</taxon>
        <taxon>Kinetoplastea</taxon>
        <taxon>Metakinetoplastina</taxon>
        <taxon>Trypanosomatida</taxon>
        <taxon>Trypanosomatidae</taxon>
        <taxon>Leishmaniinae</taxon>
        <taxon>Leishmania</taxon>
    </lineage>
</organism>
<reference evidence="2 3" key="1">
    <citation type="submission" date="2021-02" db="EMBL/GenBank/DDBJ databases">
        <title>Leishmania (Mundinia) enrietti genome sequencing and assembly.</title>
        <authorList>
            <person name="Almutairi H."/>
            <person name="Gatherer D."/>
        </authorList>
    </citation>
    <scope>NUCLEOTIDE SEQUENCE [LARGE SCALE GENOMIC DNA]</scope>
    <source>
        <strain evidence="2">CUR178</strain>
    </source>
</reference>